<accession>A0A6B0UW23</accession>
<feature type="compositionally biased region" description="Polar residues" evidence="1">
    <location>
        <begin position="120"/>
        <end position="135"/>
    </location>
</feature>
<feature type="region of interest" description="Disordered" evidence="1">
    <location>
        <begin position="81"/>
        <end position="150"/>
    </location>
</feature>
<dbReference type="EMBL" id="GIFC01011618">
    <property type="protein sequence ID" value="MXU93701.1"/>
    <property type="molecule type" value="Transcribed_RNA"/>
</dbReference>
<feature type="compositionally biased region" description="Low complexity" evidence="1">
    <location>
        <begin position="137"/>
        <end position="150"/>
    </location>
</feature>
<reference evidence="2" key="1">
    <citation type="submission" date="2019-12" db="EMBL/GenBank/DDBJ databases">
        <title>An insight into the sialome of adult female Ixodes ricinus ticks feeding for 6 days.</title>
        <authorList>
            <person name="Perner J."/>
            <person name="Ribeiro J.M.C."/>
        </authorList>
    </citation>
    <scope>NUCLEOTIDE SEQUENCE</scope>
    <source>
        <strain evidence="2">Semi-engorged</strain>
        <tissue evidence="2">Salivary glands</tissue>
    </source>
</reference>
<protein>
    <submittedName>
        <fullName evidence="2">Uncharacterized protein</fullName>
    </submittedName>
</protein>
<evidence type="ECO:0000313" key="2">
    <source>
        <dbReference type="EMBL" id="MXU93701.1"/>
    </source>
</evidence>
<organism evidence="2">
    <name type="scientific">Ixodes ricinus</name>
    <name type="common">Common tick</name>
    <name type="synonym">Acarus ricinus</name>
    <dbReference type="NCBI Taxonomy" id="34613"/>
    <lineage>
        <taxon>Eukaryota</taxon>
        <taxon>Metazoa</taxon>
        <taxon>Ecdysozoa</taxon>
        <taxon>Arthropoda</taxon>
        <taxon>Chelicerata</taxon>
        <taxon>Arachnida</taxon>
        <taxon>Acari</taxon>
        <taxon>Parasitiformes</taxon>
        <taxon>Ixodida</taxon>
        <taxon>Ixodoidea</taxon>
        <taxon>Ixodidae</taxon>
        <taxon>Ixodinae</taxon>
        <taxon>Ixodes</taxon>
    </lineage>
</organism>
<dbReference type="AlphaFoldDB" id="A0A6B0UW23"/>
<proteinExistence type="predicted"/>
<sequence>MSLSPSVRKAPTMTAASSVFTITLGSSVCKYASWLLKSTSCSRKRSVMVAITRRPNNTHMKPDEPKTRCVRKIVMTAMRTSASAVKTPATAPAKEWGAARPRSTCSRSWTQPPKALRTPATRSKSTFMTSSNVQQCPLLSGGPLFGSSST</sequence>
<evidence type="ECO:0000256" key="1">
    <source>
        <dbReference type="SAM" id="MobiDB-lite"/>
    </source>
</evidence>
<name>A0A6B0UW23_IXORI</name>